<keyword evidence="4" id="KW-1185">Reference proteome</keyword>
<dbReference type="InterPro" id="IPR057135">
    <property type="entry name" value="At4g27190-like_LRR"/>
</dbReference>
<evidence type="ECO:0000259" key="2">
    <source>
        <dbReference type="Pfam" id="PF23247"/>
    </source>
</evidence>
<reference evidence="3 4" key="1">
    <citation type="journal article" date="2021" name="Commun. Biol.">
        <title>The genome of Shorea leprosula (Dipterocarpaceae) highlights the ecological relevance of drought in aseasonal tropical rainforests.</title>
        <authorList>
            <person name="Ng K.K.S."/>
            <person name="Kobayashi M.J."/>
            <person name="Fawcett J.A."/>
            <person name="Hatakeyama M."/>
            <person name="Paape T."/>
            <person name="Ng C.H."/>
            <person name="Ang C.C."/>
            <person name="Tnah L.H."/>
            <person name="Lee C.T."/>
            <person name="Nishiyama T."/>
            <person name="Sese J."/>
            <person name="O'Brien M.J."/>
            <person name="Copetti D."/>
            <person name="Mohd Noor M.I."/>
            <person name="Ong R.C."/>
            <person name="Putra M."/>
            <person name="Sireger I.Z."/>
            <person name="Indrioko S."/>
            <person name="Kosugi Y."/>
            <person name="Izuno A."/>
            <person name="Isagi Y."/>
            <person name="Lee S.L."/>
            <person name="Shimizu K.K."/>
        </authorList>
    </citation>
    <scope>NUCLEOTIDE SEQUENCE [LARGE SCALE GENOMIC DNA]</scope>
    <source>
        <strain evidence="3">214</strain>
    </source>
</reference>
<accession>A0AAV5MSG3</accession>
<organism evidence="3 4">
    <name type="scientific">Rubroshorea leprosula</name>
    <dbReference type="NCBI Taxonomy" id="152421"/>
    <lineage>
        <taxon>Eukaryota</taxon>
        <taxon>Viridiplantae</taxon>
        <taxon>Streptophyta</taxon>
        <taxon>Embryophyta</taxon>
        <taxon>Tracheophyta</taxon>
        <taxon>Spermatophyta</taxon>
        <taxon>Magnoliopsida</taxon>
        <taxon>eudicotyledons</taxon>
        <taxon>Gunneridae</taxon>
        <taxon>Pentapetalae</taxon>
        <taxon>rosids</taxon>
        <taxon>malvids</taxon>
        <taxon>Malvales</taxon>
        <taxon>Dipterocarpaceae</taxon>
        <taxon>Rubroshorea</taxon>
    </lineage>
</organism>
<evidence type="ECO:0000313" key="3">
    <source>
        <dbReference type="EMBL" id="GKV51939.1"/>
    </source>
</evidence>
<dbReference type="Pfam" id="PF23247">
    <property type="entry name" value="LRR_RPS2"/>
    <property type="match status" value="1"/>
</dbReference>
<gene>
    <name evidence="3" type="ORF">SLEP1_g58552</name>
</gene>
<keyword evidence="1" id="KW-0611">Plant defense</keyword>
<evidence type="ECO:0000256" key="1">
    <source>
        <dbReference type="ARBA" id="ARBA00022821"/>
    </source>
</evidence>
<comment type="caution">
    <text evidence="3">The sequence shown here is derived from an EMBL/GenBank/DDBJ whole genome shotgun (WGS) entry which is preliminary data.</text>
</comment>
<dbReference type="PANTHER" id="PTHR33463">
    <property type="entry name" value="NB-ARC DOMAIN-CONTAINING PROTEIN-RELATED"/>
    <property type="match status" value="1"/>
</dbReference>
<dbReference type="InterPro" id="IPR050905">
    <property type="entry name" value="Plant_NBS-LRR"/>
</dbReference>
<dbReference type="SUPFAM" id="SSF52058">
    <property type="entry name" value="L domain-like"/>
    <property type="match status" value="1"/>
</dbReference>
<dbReference type="Proteomes" id="UP001054252">
    <property type="component" value="Unassembled WGS sequence"/>
</dbReference>
<proteinExistence type="predicted"/>
<dbReference type="AlphaFoldDB" id="A0AAV5MSG3"/>
<dbReference type="InterPro" id="IPR032675">
    <property type="entry name" value="LRR_dom_sf"/>
</dbReference>
<dbReference type="EMBL" id="BPVZ01000569">
    <property type="protein sequence ID" value="GKV51939.1"/>
    <property type="molecule type" value="Genomic_DNA"/>
</dbReference>
<name>A0AAV5MSG3_9ROSI</name>
<dbReference type="Gene3D" id="3.80.10.10">
    <property type="entry name" value="Ribonuclease Inhibitor"/>
    <property type="match status" value="1"/>
</dbReference>
<dbReference type="PANTHER" id="PTHR33463:SF187">
    <property type="entry name" value="AND NB-ARC DOMAIN DISEASE RESISTANCE PROTEIN, PUTATIVE-RELATED"/>
    <property type="match status" value="1"/>
</dbReference>
<evidence type="ECO:0000313" key="4">
    <source>
        <dbReference type="Proteomes" id="UP001054252"/>
    </source>
</evidence>
<feature type="domain" description="Disease resistance protein At4g27190-like leucine-rich repeats" evidence="2">
    <location>
        <begin position="150"/>
        <end position="257"/>
    </location>
</feature>
<sequence>MESMQDFNYLVNKSKDFESLTAYNLQLRIDKQDMVYVSGDKYQRKVLIAECEIGEECIVLPDTLEDLWIAKCKNMKNMRCSLNKIVLLENATALRRCFLCDCEGIECIVELDSSSSSLCCPVLDKLEELTLVGLPNLSVLVRGEGVATSPHAFSNLKELFICGCSGMRKLLSLELLQGLQNLEVFDVCNCEQTEEIIASSDLNAPSSDKFTFTCPKLRRFFLEDLPQLKSICNAKGVMVCDSIEEILIDECPELKRIPVQLPLLDNGQPSPPPRLREIKIFKESKEWWESVVEWDHPNAKNILQPFLKIIEWRILQ</sequence>
<protein>
    <recommendedName>
        <fullName evidence="2">Disease resistance protein At4g27190-like leucine-rich repeats domain-containing protein</fullName>
    </recommendedName>
</protein>